<organism evidence="1 2">
    <name type="scientific">Desulfomicrobium apsheronum</name>
    <dbReference type="NCBI Taxonomy" id="52560"/>
    <lineage>
        <taxon>Bacteria</taxon>
        <taxon>Pseudomonadati</taxon>
        <taxon>Thermodesulfobacteriota</taxon>
        <taxon>Desulfovibrionia</taxon>
        <taxon>Desulfovibrionales</taxon>
        <taxon>Desulfomicrobiaceae</taxon>
        <taxon>Desulfomicrobium</taxon>
    </lineage>
</organism>
<dbReference type="EMBL" id="FORX01000025">
    <property type="protein sequence ID" value="SFK44260.1"/>
    <property type="molecule type" value="Genomic_DNA"/>
</dbReference>
<dbReference type="OrthoDB" id="5448782at2"/>
<dbReference type="RefSeq" id="WP_092379005.1">
    <property type="nucleotide sequence ID" value="NZ_FORX01000025.1"/>
</dbReference>
<keyword evidence="2" id="KW-1185">Reference proteome</keyword>
<protein>
    <recommendedName>
        <fullName evidence="3">HD domain-containing protein</fullName>
    </recommendedName>
</protein>
<accession>A0A1I3ZK05</accession>
<sequence length="257" mass="28724">MKNEILLRIKQESAAVTPDALPSFYTAMSAELASARDTFFSHPMVLRCREDVLPFLNDEFGHGIHHSKKVAIECSALILGEAEALGLEQARRLSLLAMLAGLLHDTCRLEGDHATRGADLALLILRDYPLTDEEKQMIADAVRCHEAFSPPAEFAHHGTQILADALYDADKFRWGPDNFITTLWEICNYQEWTLEQILDKFPAGLEVVASIQNTFRTSAGKIYGPEFIELGLDMGKKIYQIIQAFCRKNDCSGHITA</sequence>
<dbReference type="SUPFAM" id="SSF109604">
    <property type="entry name" value="HD-domain/PDEase-like"/>
    <property type="match status" value="1"/>
</dbReference>
<dbReference type="CDD" id="cd00077">
    <property type="entry name" value="HDc"/>
    <property type="match status" value="1"/>
</dbReference>
<proteinExistence type="predicted"/>
<evidence type="ECO:0000313" key="1">
    <source>
        <dbReference type="EMBL" id="SFK44260.1"/>
    </source>
</evidence>
<gene>
    <name evidence="1" type="ORF">SAMN04488082_12511</name>
</gene>
<name>A0A1I3ZK05_9BACT</name>
<dbReference type="STRING" id="52560.SAMN04488082_12511"/>
<dbReference type="Gene3D" id="1.10.3210.10">
    <property type="entry name" value="Hypothetical protein af1432"/>
    <property type="match status" value="1"/>
</dbReference>
<dbReference type="Proteomes" id="UP000198635">
    <property type="component" value="Unassembled WGS sequence"/>
</dbReference>
<evidence type="ECO:0000313" key="2">
    <source>
        <dbReference type="Proteomes" id="UP000198635"/>
    </source>
</evidence>
<reference evidence="2" key="1">
    <citation type="submission" date="2016-10" db="EMBL/GenBank/DDBJ databases">
        <authorList>
            <person name="Varghese N."/>
            <person name="Submissions S."/>
        </authorList>
    </citation>
    <scope>NUCLEOTIDE SEQUENCE [LARGE SCALE GENOMIC DNA]</scope>
    <source>
        <strain evidence="2">DSM 5918</strain>
    </source>
</reference>
<dbReference type="InterPro" id="IPR003607">
    <property type="entry name" value="HD/PDEase_dom"/>
</dbReference>
<dbReference type="AlphaFoldDB" id="A0A1I3ZK05"/>
<evidence type="ECO:0008006" key="3">
    <source>
        <dbReference type="Google" id="ProtNLM"/>
    </source>
</evidence>